<dbReference type="GO" id="GO:0004016">
    <property type="term" value="F:adenylate cyclase activity"/>
    <property type="evidence" value="ECO:0007669"/>
    <property type="project" value="UniProtKB-ARBA"/>
</dbReference>
<dbReference type="AlphaFoldDB" id="A0A1Y5NZK7"/>
<organism evidence="4">
    <name type="scientific">uncultured Mycobacterium sp</name>
    <dbReference type="NCBI Taxonomy" id="171292"/>
    <lineage>
        <taxon>Bacteria</taxon>
        <taxon>Bacillati</taxon>
        <taxon>Actinomycetota</taxon>
        <taxon>Actinomycetes</taxon>
        <taxon>Mycobacteriales</taxon>
        <taxon>Mycobacteriaceae</taxon>
        <taxon>Mycobacterium</taxon>
        <taxon>environmental samples</taxon>
    </lineage>
</organism>
<dbReference type="Pfam" id="PF00211">
    <property type="entry name" value="Guanylate_cyc"/>
    <property type="match status" value="1"/>
</dbReference>
<dbReference type="InterPro" id="IPR027417">
    <property type="entry name" value="P-loop_NTPase"/>
</dbReference>
<dbReference type="SUPFAM" id="SSF55073">
    <property type="entry name" value="Nucleotide cyclase"/>
    <property type="match status" value="1"/>
</dbReference>
<dbReference type="PANTHER" id="PTHR16305:SF28">
    <property type="entry name" value="GUANYLATE CYCLASE DOMAIN-CONTAINING PROTEIN"/>
    <property type="match status" value="1"/>
</dbReference>
<dbReference type="Gene3D" id="3.30.70.1230">
    <property type="entry name" value="Nucleotide cyclase"/>
    <property type="match status" value="1"/>
</dbReference>
<dbReference type="GO" id="GO:0009190">
    <property type="term" value="P:cyclic nucleotide biosynthetic process"/>
    <property type="evidence" value="ECO:0007669"/>
    <property type="project" value="InterPro"/>
</dbReference>
<evidence type="ECO:0000256" key="1">
    <source>
        <dbReference type="ARBA" id="ARBA00022741"/>
    </source>
</evidence>
<dbReference type="PROSITE" id="PS50125">
    <property type="entry name" value="GUANYLATE_CYCLASE_2"/>
    <property type="match status" value="1"/>
</dbReference>
<dbReference type="CDD" id="cd07302">
    <property type="entry name" value="CHD"/>
    <property type="match status" value="1"/>
</dbReference>
<sequence>MTSATAMCGSCGAEAPKGARFCGACGVRLITDPDAAEYKHVTVLFADVERSMDIAAALDIERLREVMTELVERSTAVLRRYGGTVEYNGDGVMALFGAPVALEDHAFRACMAALDVQGEASQLAAEVKQRDGIDFRVRVGLNSGRVIAGEIGSGAFGYRAIGETVGFAQRMESVAPAGGVMLSESTARLVEDRVLLGGQARVRVKGVDEPVAVRPLLSIPPRSGEIRRVESSLVGRSAEMAAIEAALESAVDGHGGVLNVVAPPGIGKSRVAREAAALATAHGVEPIWVFCESHARDVSFGVIARLLRAATGVSDLDGETARARAHAVVPEADPQDLLLFDDLLGIADPEAALPAIDPDARRRRLTALVNAASLTRVRPVLVVVEDAQWIDAVSESMLTDFLAVIAQSPTLALVTSRPEYDGTLVRLPGSRAIQLGPLDNSDISALLGELLGTDPTVAELTAIIASRAAGNPFFAEEMVRELAQRGVLVGSHGDYRCRGDVSEVIVPATVQAAIAARIDRLGPAARRTLNAASVIGERFTADLLAALDVDGEFAELLNTELIDQVQFTPVTEYAFHHPLIRAVAYEAQLKSGRSEWHRRLAGAIEESSPDSVDENAALIAGHLDFAGDLHAAYGWQMRAAAWSAKRDIVAARLCWQRAFSIAKRIPEDGAAEKSMRIAPLTMLCASDFHAGNAEESRGRFTELTDLCSVTGDKVSLAIGMTGLVTECLYARRAGEAARLASEQMALLESIGDSTLTVGLGFVAFASWFNIAEFAEIARWTQTVIDLADGDAAMGGIFGMASPLSVAVAFRGITRWWRGEPEWREDLHDALAMAQNSDLATLAFIHAWTYGLEIACGALLADDSALRASEEVMHHAQRTGNDNAVTLCEYGLGLVLLHRGDSAARRRGLELMEQALVMLRARIPSLVPVTSLWVARERALVGDRDAAIAMMRDAVDELYRDGRFGYCLPGFRILAEALIERGASDDLAEAEAAIDRIANMRVGGDSAIRDVTLLLLRALLARARADPAYGDLVGRYRAMAESHGYEGHIAWARAMDRGER</sequence>
<protein>
    <submittedName>
        <fullName evidence="4">Adenylate/guanylate cyclase</fullName>
    </submittedName>
</protein>
<feature type="domain" description="Guanylate cyclase" evidence="3">
    <location>
        <begin position="42"/>
        <end position="172"/>
    </location>
</feature>
<dbReference type="InterPro" id="IPR003593">
    <property type="entry name" value="AAA+_ATPase"/>
</dbReference>
<dbReference type="SMART" id="SM00382">
    <property type="entry name" value="AAA"/>
    <property type="match status" value="1"/>
</dbReference>
<proteinExistence type="predicted"/>
<dbReference type="EMBL" id="FLQS01000004">
    <property type="protein sequence ID" value="SBS71897.1"/>
    <property type="molecule type" value="Genomic_DNA"/>
</dbReference>
<name>A0A1Y5NZK7_9MYCO</name>
<accession>A0A1Y5NZK7</accession>
<dbReference type="InterPro" id="IPR029787">
    <property type="entry name" value="Nucleotide_cyclase"/>
</dbReference>
<reference evidence="4" key="1">
    <citation type="submission" date="2016-03" db="EMBL/GenBank/DDBJ databases">
        <authorList>
            <person name="Ploux O."/>
        </authorList>
    </citation>
    <scope>NUCLEOTIDE SEQUENCE</scope>
    <source>
        <strain evidence="4">UC10</strain>
    </source>
</reference>
<gene>
    <name evidence="4" type="ORF">MHPYR_120095</name>
</gene>
<evidence type="ECO:0000256" key="2">
    <source>
        <dbReference type="ARBA" id="ARBA00022840"/>
    </source>
</evidence>
<evidence type="ECO:0000313" key="4">
    <source>
        <dbReference type="EMBL" id="SBS71897.1"/>
    </source>
</evidence>
<dbReference type="InterPro" id="IPR041664">
    <property type="entry name" value="AAA_16"/>
</dbReference>
<keyword evidence="1" id="KW-0547">Nucleotide-binding</keyword>
<dbReference type="SMART" id="SM00044">
    <property type="entry name" value="CYCc"/>
    <property type="match status" value="1"/>
</dbReference>
<keyword evidence="2" id="KW-0067">ATP-binding</keyword>
<dbReference type="GO" id="GO:0035556">
    <property type="term" value="P:intracellular signal transduction"/>
    <property type="evidence" value="ECO:0007669"/>
    <property type="project" value="InterPro"/>
</dbReference>
<dbReference type="Pfam" id="PF13191">
    <property type="entry name" value="AAA_16"/>
    <property type="match status" value="1"/>
</dbReference>
<dbReference type="InterPro" id="IPR001054">
    <property type="entry name" value="A/G_cyclase"/>
</dbReference>
<dbReference type="SUPFAM" id="SSF52540">
    <property type="entry name" value="P-loop containing nucleoside triphosphate hydrolases"/>
    <property type="match status" value="1"/>
</dbReference>
<dbReference type="Gene3D" id="3.40.50.300">
    <property type="entry name" value="P-loop containing nucleotide triphosphate hydrolases"/>
    <property type="match status" value="1"/>
</dbReference>
<evidence type="ECO:0000259" key="3">
    <source>
        <dbReference type="PROSITE" id="PS50125"/>
    </source>
</evidence>
<dbReference type="GO" id="GO:0005737">
    <property type="term" value="C:cytoplasm"/>
    <property type="evidence" value="ECO:0007669"/>
    <property type="project" value="TreeGrafter"/>
</dbReference>
<dbReference type="GO" id="GO:0005524">
    <property type="term" value="F:ATP binding"/>
    <property type="evidence" value="ECO:0007669"/>
    <property type="project" value="UniProtKB-KW"/>
</dbReference>
<dbReference type="PANTHER" id="PTHR16305">
    <property type="entry name" value="TESTICULAR SOLUBLE ADENYLYL CYCLASE"/>
    <property type="match status" value="1"/>
</dbReference>